<evidence type="ECO:0000256" key="1">
    <source>
        <dbReference type="SAM" id="SignalP"/>
    </source>
</evidence>
<dbReference type="SUPFAM" id="SSF55486">
    <property type="entry name" value="Metalloproteases ('zincins'), catalytic domain"/>
    <property type="match status" value="1"/>
</dbReference>
<dbReference type="InterPro" id="IPR042089">
    <property type="entry name" value="Peptidase_M13_dom_2"/>
</dbReference>
<evidence type="ECO:0000259" key="2">
    <source>
        <dbReference type="Pfam" id="PF05649"/>
    </source>
</evidence>
<dbReference type="Pfam" id="PF05649">
    <property type="entry name" value="Peptidase_M13_N"/>
    <property type="match status" value="1"/>
</dbReference>
<dbReference type="Gene3D" id="1.10.1380.10">
    <property type="entry name" value="Neutral endopeptidase , domain2"/>
    <property type="match status" value="1"/>
</dbReference>
<dbReference type="RefSeq" id="WP_379781668.1">
    <property type="nucleotide sequence ID" value="NZ_JBHSMU010000008.1"/>
</dbReference>
<protein>
    <recommendedName>
        <fullName evidence="2">Peptidase M13 N-terminal domain-containing protein</fullName>
    </recommendedName>
</protein>
<name>A0ABW0L1I5_9BURK</name>
<dbReference type="Proteomes" id="UP001596050">
    <property type="component" value="Unassembled WGS sequence"/>
</dbReference>
<proteinExistence type="predicted"/>
<feature type="signal peptide" evidence="1">
    <location>
        <begin position="1"/>
        <end position="24"/>
    </location>
</feature>
<feature type="domain" description="Peptidase M13 N-terminal" evidence="2">
    <location>
        <begin position="39"/>
        <end position="375"/>
    </location>
</feature>
<dbReference type="InterPro" id="IPR008753">
    <property type="entry name" value="Peptidase_M13_N"/>
</dbReference>
<feature type="chain" id="PRO_5047343116" description="Peptidase M13 N-terminal domain-containing protein" evidence="1">
    <location>
        <begin position="25"/>
        <end position="539"/>
    </location>
</feature>
<organism evidence="3 4">
    <name type="scientific">Massilia niabensis</name>
    <dbReference type="NCBI Taxonomy" id="544910"/>
    <lineage>
        <taxon>Bacteria</taxon>
        <taxon>Pseudomonadati</taxon>
        <taxon>Pseudomonadota</taxon>
        <taxon>Betaproteobacteria</taxon>
        <taxon>Burkholderiales</taxon>
        <taxon>Oxalobacteraceae</taxon>
        <taxon>Telluria group</taxon>
        <taxon>Massilia</taxon>
    </lineage>
</organism>
<keyword evidence="1" id="KW-0732">Signal</keyword>
<evidence type="ECO:0000313" key="3">
    <source>
        <dbReference type="EMBL" id="MFC5459635.1"/>
    </source>
</evidence>
<reference evidence="4" key="1">
    <citation type="journal article" date="2019" name="Int. J. Syst. Evol. Microbiol.">
        <title>The Global Catalogue of Microorganisms (GCM) 10K type strain sequencing project: providing services to taxonomists for standard genome sequencing and annotation.</title>
        <authorList>
            <consortium name="The Broad Institute Genomics Platform"/>
            <consortium name="The Broad Institute Genome Sequencing Center for Infectious Disease"/>
            <person name="Wu L."/>
            <person name="Ma J."/>
        </authorList>
    </citation>
    <scope>NUCLEOTIDE SEQUENCE [LARGE SCALE GENOMIC DNA]</scope>
    <source>
        <strain evidence="4">KACC 12649</strain>
    </source>
</reference>
<dbReference type="EMBL" id="JBHSMU010000008">
    <property type="protein sequence ID" value="MFC5459635.1"/>
    <property type="molecule type" value="Genomic_DNA"/>
</dbReference>
<accession>A0ABW0L1I5</accession>
<gene>
    <name evidence="3" type="ORF">ACFPN5_07415</name>
</gene>
<sequence length="539" mass="58582">MTFRPSILPCLLLPLAVFATPALAAGQAPALPHAAVRVQDDLFLAANGAWLDRTTVPADKSEVYAADLPAIINARVRAIVDDLRRQPQPAGSDARKLVDYFDSEMDTAAIDRTGLGPVRAQLAAIDAIANPLELARWQGRVQGILKTPLWLWGGFADFKDPGTNRVLVMQGGLGLPDRDYYLNKGARMESARAAYLAYLATLAKLSGERHPRAAAQRVLALEKRLAAAHVPAAEATNPARVQPLAAAGLAGTAPGLDWQAFLAGAGIKAGETVNLVHPPGAAAIARLQHELPLDDWKLYFRLRTLDSAAPLLPEPFRAAHFAFRGKALGGQAVPAPRAERALDSLSAALGDALGQAYMHRHFSAQDKARVERIVEVDYLLKPISMERLGQALRKLEARALPNGPVAPKAPLEESSRIFIKDGERCHMVDLAAIRCFESCRNHVQVYFGNQHAYIRKALNAVEERFDHPFNAARKCLMPLVTCCVAKSQLIRKIANNCASLLFTYAYNRFALLSPVLALRVSLPQAQARQTQIIYRGATT</sequence>
<comment type="caution">
    <text evidence="3">The sequence shown here is derived from an EMBL/GenBank/DDBJ whole genome shotgun (WGS) entry which is preliminary data.</text>
</comment>
<evidence type="ECO:0000313" key="4">
    <source>
        <dbReference type="Proteomes" id="UP001596050"/>
    </source>
</evidence>
<keyword evidence="4" id="KW-1185">Reference proteome</keyword>